<dbReference type="AlphaFoldDB" id="A0AA36G8E6"/>
<dbReference type="Proteomes" id="UP001177023">
    <property type="component" value="Unassembled WGS sequence"/>
</dbReference>
<accession>A0AA36G8E6</accession>
<feature type="non-terminal residue" evidence="1">
    <location>
        <position position="1"/>
    </location>
</feature>
<sequence length="130" mass="14443">MSRIQGLKFVDAGQRPPLAPMSCVLDPLKAYADRAAVSCQGKCFKFTSAKIQSDGGIELYMLRGCYDKLINSTVHPPPSDDRCYQSPDHYTHEVGVEYVSQCYCKGFMCNDVRIISPIFSLSLALLLLLN</sequence>
<name>A0AA36G8E6_9BILA</name>
<keyword evidence="2" id="KW-1185">Reference proteome</keyword>
<protein>
    <submittedName>
        <fullName evidence="1">Uncharacterized protein</fullName>
    </submittedName>
</protein>
<comment type="caution">
    <text evidence="1">The sequence shown here is derived from an EMBL/GenBank/DDBJ whole genome shotgun (WGS) entry which is preliminary data.</text>
</comment>
<reference evidence="1" key="1">
    <citation type="submission" date="2023-06" db="EMBL/GenBank/DDBJ databases">
        <authorList>
            <person name="Delattre M."/>
        </authorList>
    </citation>
    <scope>NUCLEOTIDE SEQUENCE</scope>
    <source>
        <strain evidence="1">AF72</strain>
    </source>
</reference>
<evidence type="ECO:0000313" key="1">
    <source>
        <dbReference type="EMBL" id="CAJ0581868.1"/>
    </source>
</evidence>
<gene>
    <name evidence="1" type="ORF">MSPICULIGERA_LOCUS20021</name>
</gene>
<dbReference type="EMBL" id="CATQJA010002664">
    <property type="protein sequence ID" value="CAJ0581868.1"/>
    <property type="molecule type" value="Genomic_DNA"/>
</dbReference>
<evidence type="ECO:0000313" key="2">
    <source>
        <dbReference type="Proteomes" id="UP001177023"/>
    </source>
</evidence>
<proteinExistence type="predicted"/>
<organism evidence="1 2">
    <name type="scientific">Mesorhabditis spiculigera</name>
    <dbReference type="NCBI Taxonomy" id="96644"/>
    <lineage>
        <taxon>Eukaryota</taxon>
        <taxon>Metazoa</taxon>
        <taxon>Ecdysozoa</taxon>
        <taxon>Nematoda</taxon>
        <taxon>Chromadorea</taxon>
        <taxon>Rhabditida</taxon>
        <taxon>Rhabditina</taxon>
        <taxon>Rhabditomorpha</taxon>
        <taxon>Rhabditoidea</taxon>
        <taxon>Rhabditidae</taxon>
        <taxon>Mesorhabditinae</taxon>
        <taxon>Mesorhabditis</taxon>
    </lineage>
</organism>